<keyword evidence="1" id="KW-0547">Nucleotide-binding</keyword>
<dbReference type="Gramene" id="PNW82824">
    <property type="protein sequence ID" value="PNW82824"/>
    <property type="gene ID" value="CHLRE_06g296000v5"/>
</dbReference>
<dbReference type="GO" id="GO:0005524">
    <property type="term" value="F:ATP binding"/>
    <property type="evidence" value="ECO:0007669"/>
    <property type="project" value="UniProtKB-KW"/>
</dbReference>
<dbReference type="RefSeq" id="XP_042924207.1">
    <property type="nucleotide sequence ID" value="XM_043063501.1"/>
</dbReference>
<dbReference type="Proteomes" id="UP000006906">
    <property type="component" value="Chromosome 6"/>
</dbReference>
<sequence>MGALEAAMGEDESGGHVLVIADDNFQLRSMRHALFRAARDRGMAFIQAHVDCSLATACTRNQQRTGLAAVPQEALCRMAQQFEPPQPERFAWEASSLVVSSSPWNGDEDDRSYTAGIDIQANHQSHQLWPADRVQALVHELQRLWGPPPPQPPSAEELQRQREEGQAANATSYVHGLDVRSRKALSEAVATAPESKRAVVARGLNERRRALLQAARQLLAQAAVRATGATTAGPDLPTAGPGFAEDDVLLLQRLQRLEEEFMVDAGL</sequence>
<dbReference type="InterPro" id="IPR013641">
    <property type="entry name" value="KTI12/PSTK"/>
</dbReference>
<keyword evidence="5" id="KW-1185">Reference proteome</keyword>
<dbReference type="InterPro" id="IPR027417">
    <property type="entry name" value="P-loop_NTPase"/>
</dbReference>
<dbReference type="GeneID" id="5717060"/>
<dbReference type="GO" id="GO:0016301">
    <property type="term" value="F:kinase activity"/>
    <property type="evidence" value="ECO:0000318"/>
    <property type="project" value="GO_Central"/>
</dbReference>
<dbReference type="OrthoDB" id="549411at2759"/>
<feature type="region of interest" description="Disordered" evidence="3">
    <location>
        <begin position="145"/>
        <end position="169"/>
    </location>
</feature>
<dbReference type="GO" id="GO:0000049">
    <property type="term" value="F:tRNA binding"/>
    <property type="evidence" value="ECO:0000318"/>
    <property type="project" value="GO_Central"/>
</dbReference>
<dbReference type="Pfam" id="PF08433">
    <property type="entry name" value="KTI12"/>
    <property type="match status" value="1"/>
</dbReference>
<dbReference type="STRING" id="3055.A0A2K3DQK2"/>
<dbReference type="PANTHER" id="PTHR20873:SF0">
    <property type="entry name" value="L-SERYL-TRNA(SEC) KINASE"/>
    <property type="match status" value="1"/>
</dbReference>
<name>A0A2K3DQK2_CHLRE</name>
<dbReference type="ExpressionAtlas" id="A0A2K3DQK2">
    <property type="expression patterns" value="baseline"/>
</dbReference>
<accession>A0A2K3DQK2</accession>
<evidence type="ECO:0000256" key="3">
    <source>
        <dbReference type="SAM" id="MobiDB-lite"/>
    </source>
</evidence>
<protein>
    <submittedName>
        <fullName evidence="4">Uncharacterized protein</fullName>
    </submittedName>
</protein>
<evidence type="ECO:0000313" key="4">
    <source>
        <dbReference type="EMBL" id="PNW82824.1"/>
    </source>
</evidence>
<reference evidence="4 5" key="1">
    <citation type="journal article" date="2007" name="Science">
        <title>The Chlamydomonas genome reveals the evolution of key animal and plant functions.</title>
        <authorList>
            <person name="Merchant S.S."/>
            <person name="Prochnik S.E."/>
            <person name="Vallon O."/>
            <person name="Harris E.H."/>
            <person name="Karpowicz S.J."/>
            <person name="Witman G.B."/>
            <person name="Terry A."/>
            <person name="Salamov A."/>
            <person name="Fritz-Laylin L.K."/>
            <person name="Marechal-Drouard L."/>
            <person name="Marshall W.F."/>
            <person name="Qu L.H."/>
            <person name="Nelson D.R."/>
            <person name="Sanderfoot A.A."/>
            <person name="Spalding M.H."/>
            <person name="Kapitonov V.V."/>
            <person name="Ren Q."/>
            <person name="Ferris P."/>
            <person name="Lindquist E."/>
            <person name="Shapiro H."/>
            <person name="Lucas S.M."/>
            <person name="Grimwood J."/>
            <person name="Schmutz J."/>
            <person name="Cardol P."/>
            <person name="Cerutti H."/>
            <person name="Chanfreau G."/>
            <person name="Chen C.L."/>
            <person name="Cognat V."/>
            <person name="Croft M.T."/>
            <person name="Dent R."/>
            <person name="Dutcher S."/>
            <person name="Fernandez E."/>
            <person name="Fukuzawa H."/>
            <person name="Gonzalez-Ballester D."/>
            <person name="Gonzalez-Halphen D."/>
            <person name="Hallmann A."/>
            <person name="Hanikenne M."/>
            <person name="Hippler M."/>
            <person name="Inwood W."/>
            <person name="Jabbari K."/>
            <person name="Kalanon M."/>
            <person name="Kuras R."/>
            <person name="Lefebvre P.A."/>
            <person name="Lemaire S.D."/>
            <person name="Lobanov A.V."/>
            <person name="Lohr M."/>
            <person name="Manuell A."/>
            <person name="Meier I."/>
            <person name="Mets L."/>
            <person name="Mittag M."/>
            <person name="Mittelmeier T."/>
            <person name="Moroney J.V."/>
            <person name="Moseley J."/>
            <person name="Napoli C."/>
            <person name="Nedelcu A.M."/>
            <person name="Niyogi K."/>
            <person name="Novoselov S.V."/>
            <person name="Paulsen I.T."/>
            <person name="Pazour G."/>
            <person name="Purton S."/>
            <person name="Ral J.P."/>
            <person name="Riano-Pachon D.M."/>
            <person name="Riekhof W."/>
            <person name="Rymarquis L."/>
            <person name="Schroda M."/>
            <person name="Stern D."/>
            <person name="Umen J."/>
            <person name="Willows R."/>
            <person name="Wilson N."/>
            <person name="Zimmer S.L."/>
            <person name="Allmer J."/>
            <person name="Balk J."/>
            <person name="Bisova K."/>
            <person name="Chen C.J."/>
            <person name="Elias M."/>
            <person name="Gendler K."/>
            <person name="Hauser C."/>
            <person name="Lamb M.R."/>
            <person name="Ledford H."/>
            <person name="Long J.C."/>
            <person name="Minagawa J."/>
            <person name="Page M.D."/>
            <person name="Pan J."/>
            <person name="Pootakham W."/>
            <person name="Roje S."/>
            <person name="Rose A."/>
            <person name="Stahlberg E."/>
            <person name="Terauchi A.M."/>
            <person name="Yang P."/>
            <person name="Ball S."/>
            <person name="Bowler C."/>
            <person name="Dieckmann C.L."/>
            <person name="Gladyshev V.N."/>
            <person name="Green P."/>
            <person name="Jorgensen R."/>
            <person name="Mayfield S."/>
            <person name="Mueller-Roeber B."/>
            <person name="Rajamani S."/>
            <person name="Sayre R.T."/>
            <person name="Brokstein P."/>
            <person name="Dubchak I."/>
            <person name="Goodstein D."/>
            <person name="Hornick L."/>
            <person name="Huang Y.W."/>
            <person name="Jhaveri J."/>
            <person name="Luo Y."/>
            <person name="Martinez D."/>
            <person name="Ngau W.C."/>
            <person name="Otillar B."/>
            <person name="Poliakov A."/>
            <person name="Porter A."/>
            <person name="Szajkowski L."/>
            <person name="Werner G."/>
            <person name="Zhou K."/>
            <person name="Grigoriev I.V."/>
            <person name="Rokhsar D.S."/>
            <person name="Grossman A.R."/>
        </authorList>
    </citation>
    <scope>NUCLEOTIDE SEQUENCE [LARGE SCALE GENOMIC DNA]</scope>
    <source>
        <strain evidence="5">CC-503</strain>
    </source>
</reference>
<dbReference type="AlphaFoldDB" id="A0A2K3DQK2"/>
<dbReference type="PANTHER" id="PTHR20873">
    <property type="entry name" value="L-SERYL-TRNA(SEC) KINASE"/>
    <property type="match status" value="1"/>
</dbReference>
<proteinExistence type="predicted"/>
<dbReference type="InterPro" id="IPR052648">
    <property type="entry name" value="Ser-tRNA(Sec)_kinase"/>
</dbReference>
<evidence type="ECO:0000313" key="5">
    <source>
        <dbReference type="Proteomes" id="UP000006906"/>
    </source>
</evidence>
<dbReference type="InParanoid" id="A0A2K3DQK2"/>
<evidence type="ECO:0000256" key="1">
    <source>
        <dbReference type="ARBA" id="ARBA00022741"/>
    </source>
</evidence>
<organism evidence="4 5">
    <name type="scientific">Chlamydomonas reinhardtii</name>
    <name type="common">Chlamydomonas smithii</name>
    <dbReference type="NCBI Taxonomy" id="3055"/>
    <lineage>
        <taxon>Eukaryota</taxon>
        <taxon>Viridiplantae</taxon>
        <taxon>Chlorophyta</taxon>
        <taxon>core chlorophytes</taxon>
        <taxon>Chlorophyceae</taxon>
        <taxon>CS clade</taxon>
        <taxon>Chlamydomonadales</taxon>
        <taxon>Chlamydomonadaceae</taxon>
        <taxon>Chlamydomonas</taxon>
    </lineage>
</organism>
<gene>
    <name evidence="4" type="ORF">CHLRE_06g296000v5</name>
</gene>
<keyword evidence="2" id="KW-0067">ATP-binding</keyword>
<dbReference type="Gene3D" id="3.40.50.300">
    <property type="entry name" value="P-loop containing nucleotide triphosphate hydrolases"/>
    <property type="match status" value="1"/>
</dbReference>
<dbReference type="EMBL" id="CM008967">
    <property type="protein sequence ID" value="PNW82824.1"/>
    <property type="molecule type" value="Genomic_DNA"/>
</dbReference>
<evidence type="ECO:0000256" key="2">
    <source>
        <dbReference type="ARBA" id="ARBA00022840"/>
    </source>
</evidence>
<dbReference type="KEGG" id="cre:CHLRE_06g296000v5"/>